<dbReference type="RefSeq" id="WP_379707919.1">
    <property type="nucleotide sequence ID" value="NZ_JBHTBS010000001.1"/>
</dbReference>
<evidence type="ECO:0000256" key="1">
    <source>
        <dbReference type="ARBA" id="ARBA00022679"/>
    </source>
</evidence>
<keyword evidence="6" id="KW-0812">Transmembrane</keyword>
<feature type="domain" description="Protein kinase" evidence="7">
    <location>
        <begin position="61"/>
        <end position="299"/>
    </location>
</feature>
<evidence type="ECO:0000256" key="3">
    <source>
        <dbReference type="ARBA" id="ARBA00022777"/>
    </source>
</evidence>
<dbReference type="EMBL" id="JBHTBS010000001">
    <property type="protein sequence ID" value="MFC7335623.1"/>
    <property type="molecule type" value="Genomic_DNA"/>
</dbReference>
<proteinExistence type="predicted"/>
<reference evidence="9" key="1">
    <citation type="journal article" date="2019" name="Int. J. Syst. Evol. Microbiol.">
        <title>The Global Catalogue of Microorganisms (GCM) 10K type strain sequencing project: providing services to taxonomists for standard genome sequencing and annotation.</title>
        <authorList>
            <consortium name="The Broad Institute Genomics Platform"/>
            <consortium name="The Broad Institute Genome Sequencing Center for Infectious Disease"/>
            <person name="Wu L."/>
            <person name="Ma J."/>
        </authorList>
    </citation>
    <scope>NUCLEOTIDE SEQUENCE [LARGE SCALE GENOMIC DNA]</scope>
    <source>
        <strain evidence="9">CGMCC 4.1467</strain>
    </source>
</reference>
<dbReference type="PANTHER" id="PTHR43289:SF6">
    <property type="entry name" value="SERINE_THREONINE-PROTEIN KINASE NEKL-3"/>
    <property type="match status" value="1"/>
</dbReference>
<dbReference type="InterPro" id="IPR017441">
    <property type="entry name" value="Protein_kinase_ATP_BS"/>
</dbReference>
<evidence type="ECO:0000256" key="6">
    <source>
        <dbReference type="SAM" id="Phobius"/>
    </source>
</evidence>
<evidence type="ECO:0000256" key="2">
    <source>
        <dbReference type="ARBA" id="ARBA00022741"/>
    </source>
</evidence>
<dbReference type="Proteomes" id="UP001596472">
    <property type="component" value="Unassembled WGS sequence"/>
</dbReference>
<feature type="transmembrane region" description="Helical" evidence="6">
    <location>
        <begin position="488"/>
        <end position="509"/>
    </location>
</feature>
<dbReference type="SUPFAM" id="SSF56112">
    <property type="entry name" value="Protein kinase-like (PK-like)"/>
    <property type="match status" value="1"/>
</dbReference>
<feature type="binding site" evidence="5">
    <location>
        <position position="90"/>
    </location>
    <ligand>
        <name>ATP</name>
        <dbReference type="ChEBI" id="CHEBI:30616"/>
    </ligand>
</feature>
<evidence type="ECO:0000256" key="5">
    <source>
        <dbReference type="PROSITE-ProRule" id="PRU10141"/>
    </source>
</evidence>
<dbReference type="CDD" id="cd14014">
    <property type="entry name" value="STKc_PknB_like"/>
    <property type="match status" value="1"/>
</dbReference>
<keyword evidence="6" id="KW-1133">Transmembrane helix</keyword>
<dbReference type="InterPro" id="IPR011009">
    <property type="entry name" value="Kinase-like_dom_sf"/>
</dbReference>
<dbReference type="PROSITE" id="PS00108">
    <property type="entry name" value="PROTEIN_KINASE_ST"/>
    <property type="match status" value="1"/>
</dbReference>
<gene>
    <name evidence="8" type="ORF">ACFQY0_00420</name>
</gene>
<accession>A0ABW2L2P7</accession>
<keyword evidence="6" id="KW-0472">Membrane</keyword>
<keyword evidence="3 8" id="KW-0418">Kinase</keyword>
<evidence type="ECO:0000259" key="7">
    <source>
        <dbReference type="PROSITE" id="PS50011"/>
    </source>
</evidence>
<dbReference type="SMART" id="SM00220">
    <property type="entry name" value="S_TKc"/>
    <property type="match status" value="1"/>
</dbReference>
<evidence type="ECO:0000313" key="9">
    <source>
        <dbReference type="Proteomes" id="UP001596472"/>
    </source>
</evidence>
<dbReference type="InterPro" id="IPR008271">
    <property type="entry name" value="Ser/Thr_kinase_AS"/>
</dbReference>
<sequence>MTHSPTTCPDCGAAFSADSPQQLCPTCLLKQAFASRTVDQPLSELSPPPSPEEIADSFPQFEVTECLGRGGMGVVYKARQKSLNRWVAIKVLAPEKIDDEKFAERFAREARTLAQLNHPNIVTVHDYGETDGLYYIVMEFVDGVNLRDLLRDGKIESTQALTIVPPICEALQYAHDKGIVHRDIKPENLLIDREGRVKIADFGIASLVGTTGESSGTPPYMAPEQGAHSHVDHRADIYALGAVLYEMLTGDRPSSPLDLPSQKVQLDIRIDDIVLRALSKEPKRRYRTANEFRSVVETFSTCYPPSISSPLGKQTTSPQFVSINKQGMFRRWWWILLLMILSTPWLFEFGTRTYLYLAPKFYSASAIIQFSGDAATKPSDAIAKELASPNHLRAVSKDLELESRWALSEAKTLQRLDTMISIRPSSEAGTCQIEINSDELGIPTLMIDTLLRSFEGDPRLSPFETISLSSNGSTPQADFGELRTFSRYFFPLIFGLLAVFIMALLQRLFPEKIPTLNDRSGRDTSLPNP</sequence>
<dbReference type="PROSITE" id="PS00107">
    <property type="entry name" value="PROTEIN_KINASE_ATP"/>
    <property type="match status" value="1"/>
</dbReference>
<feature type="transmembrane region" description="Helical" evidence="6">
    <location>
        <begin position="332"/>
        <end position="350"/>
    </location>
</feature>
<keyword evidence="1" id="KW-0808">Transferase</keyword>
<name>A0ABW2L2P7_9BACT</name>
<keyword evidence="4 5" id="KW-0067">ATP-binding</keyword>
<evidence type="ECO:0000313" key="8">
    <source>
        <dbReference type="EMBL" id="MFC7335623.1"/>
    </source>
</evidence>
<dbReference type="Gene3D" id="1.10.510.10">
    <property type="entry name" value="Transferase(Phosphotransferase) domain 1"/>
    <property type="match status" value="1"/>
</dbReference>
<comment type="caution">
    <text evidence="8">The sequence shown here is derived from an EMBL/GenBank/DDBJ whole genome shotgun (WGS) entry which is preliminary data.</text>
</comment>
<keyword evidence="2 5" id="KW-0547">Nucleotide-binding</keyword>
<dbReference type="PANTHER" id="PTHR43289">
    <property type="entry name" value="MITOGEN-ACTIVATED PROTEIN KINASE KINASE KINASE 20-RELATED"/>
    <property type="match status" value="1"/>
</dbReference>
<keyword evidence="9" id="KW-1185">Reference proteome</keyword>
<dbReference type="Pfam" id="PF00069">
    <property type="entry name" value="Pkinase"/>
    <property type="match status" value="1"/>
</dbReference>
<dbReference type="InterPro" id="IPR000719">
    <property type="entry name" value="Prot_kinase_dom"/>
</dbReference>
<protein>
    <submittedName>
        <fullName evidence="8">Protein kinase</fullName>
    </submittedName>
</protein>
<organism evidence="8 9">
    <name type="scientific">Haloferula chungangensis</name>
    <dbReference type="NCBI Taxonomy" id="1048331"/>
    <lineage>
        <taxon>Bacteria</taxon>
        <taxon>Pseudomonadati</taxon>
        <taxon>Verrucomicrobiota</taxon>
        <taxon>Verrucomicrobiia</taxon>
        <taxon>Verrucomicrobiales</taxon>
        <taxon>Verrucomicrobiaceae</taxon>
        <taxon>Haloferula</taxon>
    </lineage>
</organism>
<dbReference type="Gene3D" id="3.30.200.20">
    <property type="entry name" value="Phosphorylase Kinase, domain 1"/>
    <property type="match status" value="1"/>
</dbReference>
<dbReference type="PROSITE" id="PS50011">
    <property type="entry name" value="PROTEIN_KINASE_DOM"/>
    <property type="match status" value="1"/>
</dbReference>
<evidence type="ECO:0000256" key="4">
    <source>
        <dbReference type="ARBA" id="ARBA00022840"/>
    </source>
</evidence>
<dbReference type="GO" id="GO:0016301">
    <property type="term" value="F:kinase activity"/>
    <property type="evidence" value="ECO:0007669"/>
    <property type="project" value="UniProtKB-KW"/>
</dbReference>